<dbReference type="GeneID" id="7825778"/>
<sequence>MGDQDNQKIQDYVDHIFEVNRISSSNPGIYNYREESDQIFQQLCDENNYQKSNQCIVCKKQFNMMKSAKTCKFCGCTVCEECSPKKRANPRQKSEFVRICDICDEKYLRAFLSQDFKMQKNLLQDEIKRLEEENKKLKEILDKGQQDKLKLEKEYNTQKNPLDLQISSEENKLKKQKQKLDQIKKEIQEVEEQTEKARNQKAVNEENITDNISRIQQSKYQLEITNTEIERISNKQKVTLDELTTENQNVTSYQLNNRKGMDSVLNSRFRSKQNISKYPQKESTLTNQGYDDVFRSQNNNADSIDNYLIGLPSQFSKNQSFDINK</sequence>
<evidence type="ECO:0000256" key="5">
    <source>
        <dbReference type="SAM" id="Coils"/>
    </source>
</evidence>
<evidence type="ECO:0000259" key="7">
    <source>
        <dbReference type="PROSITE" id="PS50178"/>
    </source>
</evidence>
<reference evidence="9" key="1">
    <citation type="journal article" date="2006" name="PLoS Biol.">
        <title>Macronuclear genome sequence of the ciliate Tetrahymena thermophila, a model eukaryote.</title>
        <authorList>
            <person name="Eisen J.A."/>
            <person name="Coyne R.S."/>
            <person name="Wu M."/>
            <person name="Wu D."/>
            <person name="Thiagarajan M."/>
            <person name="Wortman J.R."/>
            <person name="Badger J.H."/>
            <person name="Ren Q."/>
            <person name="Amedeo P."/>
            <person name="Jones K.M."/>
            <person name="Tallon L.J."/>
            <person name="Delcher A.L."/>
            <person name="Salzberg S.L."/>
            <person name="Silva J.C."/>
            <person name="Haas B.J."/>
            <person name="Majoros W.H."/>
            <person name="Farzad M."/>
            <person name="Carlton J.M."/>
            <person name="Smith R.K. Jr."/>
            <person name="Garg J."/>
            <person name="Pearlman R.E."/>
            <person name="Karrer K.M."/>
            <person name="Sun L."/>
            <person name="Manning G."/>
            <person name="Elde N.C."/>
            <person name="Turkewitz A.P."/>
            <person name="Asai D.J."/>
            <person name="Wilkes D.E."/>
            <person name="Wang Y."/>
            <person name="Cai H."/>
            <person name="Collins K."/>
            <person name="Stewart B.A."/>
            <person name="Lee S.R."/>
            <person name="Wilamowska K."/>
            <person name="Weinberg Z."/>
            <person name="Ruzzo W.L."/>
            <person name="Wloga D."/>
            <person name="Gaertig J."/>
            <person name="Frankel J."/>
            <person name="Tsao C.-C."/>
            <person name="Gorovsky M.A."/>
            <person name="Keeling P.J."/>
            <person name="Waller R.F."/>
            <person name="Patron N.J."/>
            <person name="Cherry J.M."/>
            <person name="Stover N.A."/>
            <person name="Krieger C.J."/>
            <person name="del Toro C."/>
            <person name="Ryder H.F."/>
            <person name="Williamson S.C."/>
            <person name="Barbeau R.A."/>
            <person name="Hamilton E.P."/>
            <person name="Orias E."/>
        </authorList>
    </citation>
    <scope>NUCLEOTIDE SEQUENCE [LARGE SCALE GENOMIC DNA]</scope>
    <source>
        <strain evidence="9">SB210</strain>
    </source>
</reference>
<organism evidence="8 9">
    <name type="scientific">Tetrahymena thermophila (strain SB210)</name>
    <dbReference type="NCBI Taxonomy" id="312017"/>
    <lineage>
        <taxon>Eukaryota</taxon>
        <taxon>Sar</taxon>
        <taxon>Alveolata</taxon>
        <taxon>Ciliophora</taxon>
        <taxon>Intramacronucleata</taxon>
        <taxon>Oligohymenophorea</taxon>
        <taxon>Hymenostomatida</taxon>
        <taxon>Tetrahymenina</taxon>
        <taxon>Tetrahymenidae</taxon>
        <taxon>Tetrahymena</taxon>
    </lineage>
</organism>
<evidence type="ECO:0000256" key="1">
    <source>
        <dbReference type="ARBA" id="ARBA00022723"/>
    </source>
</evidence>
<dbReference type="InterPro" id="IPR013083">
    <property type="entry name" value="Znf_RING/FYVE/PHD"/>
</dbReference>
<name>Q23VE6_TETTS</name>
<dbReference type="OrthoDB" id="306739at2759"/>
<dbReference type="Proteomes" id="UP000009168">
    <property type="component" value="Unassembled WGS sequence"/>
</dbReference>
<dbReference type="GO" id="GO:0008270">
    <property type="term" value="F:zinc ion binding"/>
    <property type="evidence" value="ECO:0007669"/>
    <property type="project" value="UniProtKB-KW"/>
</dbReference>
<feature type="region of interest" description="Disordered" evidence="6">
    <location>
        <begin position="272"/>
        <end position="297"/>
    </location>
</feature>
<dbReference type="InterPro" id="IPR017455">
    <property type="entry name" value="Znf_FYVE-rel"/>
</dbReference>
<accession>Q23VE6</accession>
<evidence type="ECO:0000256" key="2">
    <source>
        <dbReference type="ARBA" id="ARBA00022771"/>
    </source>
</evidence>
<dbReference type="eggNOG" id="ENOG502T1UP">
    <property type="taxonomic scope" value="Eukaryota"/>
</dbReference>
<keyword evidence="9" id="KW-1185">Reference proteome</keyword>
<feature type="domain" description="FYVE-type" evidence="7">
    <location>
        <begin position="49"/>
        <end position="108"/>
    </location>
</feature>
<gene>
    <name evidence="8" type="ORF">TTHERM_00957550</name>
</gene>
<dbReference type="Pfam" id="PF01363">
    <property type="entry name" value="FYVE"/>
    <property type="match status" value="1"/>
</dbReference>
<dbReference type="AlphaFoldDB" id="Q23VE6"/>
<protein>
    <submittedName>
        <fullName evidence="8">FYVE zinc finger protein</fullName>
    </submittedName>
</protein>
<proteinExistence type="predicted"/>
<feature type="coiled-coil region" evidence="5">
    <location>
        <begin position="113"/>
        <end position="207"/>
    </location>
</feature>
<dbReference type="Gene3D" id="3.30.40.10">
    <property type="entry name" value="Zinc/RING finger domain, C3HC4 (zinc finger)"/>
    <property type="match status" value="1"/>
</dbReference>
<dbReference type="SUPFAM" id="SSF57903">
    <property type="entry name" value="FYVE/PHD zinc finger"/>
    <property type="match status" value="1"/>
</dbReference>
<dbReference type="InParanoid" id="Q23VE6"/>
<dbReference type="InterPro" id="IPR000306">
    <property type="entry name" value="Znf_FYVE"/>
</dbReference>
<evidence type="ECO:0000256" key="3">
    <source>
        <dbReference type="ARBA" id="ARBA00022833"/>
    </source>
</evidence>
<keyword evidence="1" id="KW-0479">Metal-binding</keyword>
<dbReference type="PROSITE" id="PS50178">
    <property type="entry name" value="ZF_FYVE"/>
    <property type="match status" value="1"/>
</dbReference>
<dbReference type="InterPro" id="IPR011011">
    <property type="entry name" value="Znf_FYVE_PHD"/>
</dbReference>
<evidence type="ECO:0000313" key="8">
    <source>
        <dbReference type="EMBL" id="EAS00490.3"/>
    </source>
</evidence>
<evidence type="ECO:0000256" key="4">
    <source>
        <dbReference type="PROSITE-ProRule" id="PRU00091"/>
    </source>
</evidence>
<dbReference type="KEGG" id="tet:TTHERM_00957550"/>
<dbReference type="RefSeq" id="XP_001020735.3">
    <property type="nucleotide sequence ID" value="XM_001020735.3"/>
</dbReference>
<evidence type="ECO:0000256" key="6">
    <source>
        <dbReference type="SAM" id="MobiDB-lite"/>
    </source>
</evidence>
<keyword evidence="5" id="KW-0175">Coiled coil</keyword>
<evidence type="ECO:0000313" key="9">
    <source>
        <dbReference type="Proteomes" id="UP000009168"/>
    </source>
</evidence>
<dbReference type="HOGENOM" id="CLU_922837_0_0_1"/>
<keyword evidence="3" id="KW-0862">Zinc</keyword>
<dbReference type="EMBL" id="GG662613">
    <property type="protein sequence ID" value="EAS00490.3"/>
    <property type="molecule type" value="Genomic_DNA"/>
</dbReference>
<keyword evidence="2 4" id="KW-0863">Zinc-finger</keyword>